<dbReference type="Proteomes" id="UP000269265">
    <property type="component" value="Unassembled WGS sequence"/>
</dbReference>
<gene>
    <name evidence="2" type="ORF">EIP75_23865</name>
</gene>
<keyword evidence="1" id="KW-0472">Membrane</keyword>
<protein>
    <submittedName>
        <fullName evidence="2">Uncharacterized protein</fullName>
    </submittedName>
</protein>
<dbReference type="AlphaFoldDB" id="A0A426UWS1"/>
<keyword evidence="1" id="KW-1133">Transmembrane helix</keyword>
<sequence>MSKPRDDSGLWTIHGFVELAVRMGLISGAAFSAALGQLLLATALLALAAGIFLRFKRRPKK</sequence>
<evidence type="ECO:0000313" key="2">
    <source>
        <dbReference type="EMBL" id="RRR98929.1"/>
    </source>
</evidence>
<proteinExistence type="predicted"/>
<evidence type="ECO:0000256" key="1">
    <source>
        <dbReference type="SAM" id="Phobius"/>
    </source>
</evidence>
<name>A0A426UWS1_9BURK</name>
<comment type="caution">
    <text evidence="2">The sequence shown here is derived from an EMBL/GenBank/DDBJ whole genome shotgun (WGS) entry which is preliminary data.</text>
</comment>
<evidence type="ECO:0000313" key="3">
    <source>
        <dbReference type="Proteomes" id="UP000269265"/>
    </source>
</evidence>
<accession>A0A426UWS1</accession>
<keyword evidence="3" id="KW-1185">Reference proteome</keyword>
<reference evidence="2 3" key="1">
    <citation type="submission" date="2018-12" db="EMBL/GenBank/DDBJ databases">
        <title>The whole draft genome of Aquabacterium sp. SJQ9.</title>
        <authorList>
            <person name="Sun L."/>
            <person name="Gao X."/>
            <person name="Chen W."/>
            <person name="Huang K."/>
        </authorList>
    </citation>
    <scope>NUCLEOTIDE SEQUENCE [LARGE SCALE GENOMIC DNA]</scope>
    <source>
        <strain evidence="2 3">SJQ9</strain>
    </source>
</reference>
<keyword evidence="1" id="KW-0812">Transmembrane</keyword>
<dbReference type="EMBL" id="RSED01000080">
    <property type="protein sequence ID" value="RRR98929.1"/>
    <property type="molecule type" value="Genomic_DNA"/>
</dbReference>
<feature type="transmembrane region" description="Helical" evidence="1">
    <location>
        <begin position="20"/>
        <end position="53"/>
    </location>
</feature>
<organism evidence="2 3">
    <name type="scientific">Aquabacterium soli</name>
    <dbReference type="NCBI Taxonomy" id="2493092"/>
    <lineage>
        <taxon>Bacteria</taxon>
        <taxon>Pseudomonadati</taxon>
        <taxon>Pseudomonadota</taxon>
        <taxon>Betaproteobacteria</taxon>
        <taxon>Burkholderiales</taxon>
        <taxon>Aquabacterium</taxon>
    </lineage>
</organism>